<name>A0A2W2AGN3_9BACT</name>
<reference evidence="2 3" key="1">
    <citation type="submission" date="2018-06" db="EMBL/GenBank/DDBJ databases">
        <title>Mucibacter soli gen. nov., sp. nov., a new member of the family Chitinophagaceae producing mucin.</title>
        <authorList>
            <person name="Kim M.-K."/>
            <person name="Park S."/>
            <person name="Kim T.-S."/>
            <person name="Joung Y."/>
            <person name="Han J.-H."/>
            <person name="Kim S.B."/>
        </authorList>
    </citation>
    <scope>NUCLEOTIDE SEQUENCE [LARGE SCALE GENOMIC DNA]</scope>
    <source>
        <strain evidence="2 3">R1-15</strain>
    </source>
</reference>
<dbReference type="OrthoDB" id="9809908at2"/>
<dbReference type="PANTHER" id="PTHR34220:SF7">
    <property type="entry name" value="SENSOR HISTIDINE KINASE YPDA"/>
    <property type="match status" value="1"/>
</dbReference>
<accession>A0A2W2AGN3</accession>
<dbReference type="InterPro" id="IPR050640">
    <property type="entry name" value="Bact_2-comp_sensor_kinase"/>
</dbReference>
<dbReference type="PANTHER" id="PTHR34220">
    <property type="entry name" value="SENSOR HISTIDINE KINASE YPDA"/>
    <property type="match status" value="1"/>
</dbReference>
<protein>
    <recommendedName>
        <fullName evidence="1">Signal transduction histidine kinase internal region domain-containing protein</fullName>
    </recommendedName>
</protein>
<dbReference type="GO" id="GO:0000155">
    <property type="term" value="F:phosphorelay sensor kinase activity"/>
    <property type="evidence" value="ECO:0007669"/>
    <property type="project" value="InterPro"/>
</dbReference>
<dbReference type="AlphaFoldDB" id="A0A2W2AGN3"/>
<dbReference type="RefSeq" id="WP_110997259.1">
    <property type="nucleotide sequence ID" value="NZ_QKTW01000003.1"/>
</dbReference>
<keyword evidence="3" id="KW-1185">Reference proteome</keyword>
<organism evidence="2 3">
    <name type="scientific">Taibaiella soli</name>
    <dbReference type="NCBI Taxonomy" id="1649169"/>
    <lineage>
        <taxon>Bacteria</taxon>
        <taxon>Pseudomonadati</taxon>
        <taxon>Bacteroidota</taxon>
        <taxon>Chitinophagia</taxon>
        <taxon>Chitinophagales</taxon>
        <taxon>Chitinophagaceae</taxon>
        <taxon>Taibaiella</taxon>
    </lineage>
</organism>
<proteinExistence type="predicted"/>
<dbReference type="InterPro" id="IPR010559">
    <property type="entry name" value="Sig_transdc_His_kin_internal"/>
</dbReference>
<dbReference type="GO" id="GO:0016020">
    <property type="term" value="C:membrane"/>
    <property type="evidence" value="ECO:0007669"/>
    <property type="project" value="InterPro"/>
</dbReference>
<evidence type="ECO:0000259" key="1">
    <source>
        <dbReference type="Pfam" id="PF06580"/>
    </source>
</evidence>
<evidence type="ECO:0000313" key="2">
    <source>
        <dbReference type="EMBL" id="PZF74421.1"/>
    </source>
</evidence>
<gene>
    <name evidence="2" type="ORF">DN068_02250</name>
</gene>
<evidence type="ECO:0000313" key="3">
    <source>
        <dbReference type="Proteomes" id="UP000248745"/>
    </source>
</evidence>
<dbReference type="EMBL" id="QKTW01000003">
    <property type="protein sequence ID" value="PZF74421.1"/>
    <property type="molecule type" value="Genomic_DNA"/>
</dbReference>
<dbReference type="Proteomes" id="UP000248745">
    <property type="component" value="Unassembled WGS sequence"/>
</dbReference>
<comment type="caution">
    <text evidence="2">The sequence shown here is derived from an EMBL/GenBank/DDBJ whole genome shotgun (WGS) entry which is preliminary data.</text>
</comment>
<dbReference type="Pfam" id="PF06580">
    <property type="entry name" value="His_kinase"/>
    <property type="match status" value="1"/>
</dbReference>
<sequence>MQQRPFESLRQLPNKSLNEHVSELPGRKRRQSESESALLRSQITPHFLYNTLNFFYAKSLRLSDELADGIMKLSEIMHYSLRKHDAEGLAILNEELDHIHNVLDLARFRFSDKLYLETDFDIFDNNLKTIPFLFITLVENILKHGDLSDGNYPAKVSIKQSDDNTICYASTNKKRRSIAEKTTSVGLAYVASQLKDTFGNNGYRMTVVEDEQQYFITVSLPVVKR</sequence>
<feature type="domain" description="Signal transduction histidine kinase internal region" evidence="1">
    <location>
        <begin position="35"/>
        <end position="114"/>
    </location>
</feature>